<sequence>MIRHAMSLDDTISRLKRSNRQPRITQRLADSKKQEKELDDLQVDKLNTKESAEDSDYATSQKHVKRKPTELFYKLKDILAMDAKTLFNIFVEKIPLNGKFQYSCFIVGPYCRLIHTTSDDDNGDKFMTQHMIKHIRTLEKKSAKYPLHYSKKHFYPRLSTSEAMFKKKLPGEEHCNTNGIPAAIRINPPDPESLVDFPLFHESGEQEALLTAVALRRNTNTDVAKPAARKNTRLNRRLITKQKNDIQKKQIEKNLIKHFEKQPKVVMETINIPGLPVIKEEHVTQKEFPQEKK</sequence>
<reference evidence="2" key="2">
    <citation type="submission" date="2025-08" db="UniProtKB">
        <authorList>
            <consortium name="Ensembl"/>
        </authorList>
    </citation>
    <scope>IDENTIFICATION</scope>
</reference>
<name>H2YY14_CIOSA</name>
<dbReference type="AlphaFoldDB" id="H2YY14"/>
<feature type="region of interest" description="Disordered" evidence="1">
    <location>
        <begin position="1"/>
        <end position="35"/>
    </location>
</feature>
<evidence type="ECO:0000313" key="2">
    <source>
        <dbReference type="Ensembl" id="ENSCSAVP00000010225.1"/>
    </source>
</evidence>
<proteinExistence type="predicted"/>
<evidence type="ECO:0000313" key="3">
    <source>
        <dbReference type="Proteomes" id="UP000007875"/>
    </source>
</evidence>
<reference evidence="2" key="3">
    <citation type="submission" date="2025-09" db="UniProtKB">
        <authorList>
            <consortium name="Ensembl"/>
        </authorList>
    </citation>
    <scope>IDENTIFICATION</scope>
</reference>
<keyword evidence="3" id="KW-1185">Reference proteome</keyword>
<organism evidence="2 3">
    <name type="scientific">Ciona savignyi</name>
    <name type="common">Pacific transparent sea squirt</name>
    <dbReference type="NCBI Taxonomy" id="51511"/>
    <lineage>
        <taxon>Eukaryota</taxon>
        <taxon>Metazoa</taxon>
        <taxon>Chordata</taxon>
        <taxon>Tunicata</taxon>
        <taxon>Ascidiacea</taxon>
        <taxon>Phlebobranchia</taxon>
        <taxon>Cionidae</taxon>
        <taxon>Ciona</taxon>
    </lineage>
</organism>
<evidence type="ECO:0000256" key="1">
    <source>
        <dbReference type="SAM" id="MobiDB-lite"/>
    </source>
</evidence>
<accession>H2YY14</accession>
<dbReference type="STRING" id="51511.ENSCSAVP00000010225"/>
<protein>
    <submittedName>
        <fullName evidence="2">Uncharacterized protein</fullName>
    </submittedName>
</protein>
<dbReference type="HOGENOM" id="CLU_951661_0_0_1"/>
<dbReference type="eggNOG" id="KOG1721">
    <property type="taxonomic scope" value="Eukaryota"/>
</dbReference>
<dbReference type="Proteomes" id="UP000007875">
    <property type="component" value="Unassembled WGS sequence"/>
</dbReference>
<dbReference type="InParanoid" id="H2YY14"/>
<reference evidence="3" key="1">
    <citation type="submission" date="2003-08" db="EMBL/GenBank/DDBJ databases">
        <authorList>
            <person name="Birren B."/>
            <person name="Nusbaum C."/>
            <person name="Abebe A."/>
            <person name="Abouelleil A."/>
            <person name="Adekoya E."/>
            <person name="Ait-zahra M."/>
            <person name="Allen N."/>
            <person name="Allen T."/>
            <person name="An P."/>
            <person name="Anderson M."/>
            <person name="Anderson S."/>
            <person name="Arachchi H."/>
            <person name="Armbruster J."/>
            <person name="Bachantsang P."/>
            <person name="Baldwin J."/>
            <person name="Barry A."/>
            <person name="Bayul T."/>
            <person name="Blitshsteyn B."/>
            <person name="Bloom T."/>
            <person name="Blye J."/>
            <person name="Boguslavskiy L."/>
            <person name="Borowsky M."/>
            <person name="Boukhgalter B."/>
            <person name="Brunache A."/>
            <person name="Butler J."/>
            <person name="Calixte N."/>
            <person name="Calvo S."/>
            <person name="Camarata J."/>
            <person name="Campo K."/>
            <person name="Chang J."/>
            <person name="Cheshatsang Y."/>
            <person name="Citroen M."/>
            <person name="Collymore A."/>
            <person name="Considine T."/>
            <person name="Cook A."/>
            <person name="Cooke P."/>
            <person name="Corum B."/>
            <person name="Cuomo C."/>
            <person name="David R."/>
            <person name="Dawoe T."/>
            <person name="Degray S."/>
            <person name="Dodge S."/>
            <person name="Dooley K."/>
            <person name="Dorje P."/>
            <person name="Dorjee K."/>
            <person name="Dorris L."/>
            <person name="Duffey N."/>
            <person name="Dupes A."/>
            <person name="Elkins T."/>
            <person name="Engels R."/>
            <person name="Erickson J."/>
            <person name="Farina A."/>
            <person name="Faro S."/>
            <person name="Ferreira P."/>
            <person name="Fischer H."/>
            <person name="Fitzgerald M."/>
            <person name="Foley K."/>
            <person name="Gage D."/>
            <person name="Galagan J."/>
            <person name="Gearin G."/>
            <person name="Gnerre S."/>
            <person name="Gnirke A."/>
            <person name="Goyette A."/>
            <person name="Graham J."/>
            <person name="Grandbois E."/>
            <person name="Gyaltsen K."/>
            <person name="Hafez N."/>
            <person name="Hagopian D."/>
            <person name="Hagos B."/>
            <person name="Hall J."/>
            <person name="Hatcher B."/>
            <person name="Heller A."/>
            <person name="Higgins H."/>
            <person name="Honan T."/>
            <person name="Horn A."/>
            <person name="Houde N."/>
            <person name="Hughes L."/>
            <person name="Hulme W."/>
            <person name="Husby E."/>
            <person name="Iliev I."/>
            <person name="Jaffe D."/>
            <person name="Jones C."/>
            <person name="Kamal M."/>
            <person name="Kamat A."/>
            <person name="Kamvysselis M."/>
            <person name="Karlsson E."/>
            <person name="Kells C."/>
            <person name="Kieu A."/>
            <person name="Kisner P."/>
            <person name="Kodira C."/>
            <person name="Kulbokas E."/>
            <person name="Labutti K."/>
            <person name="Lama D."/>
            <person name="Landers T."/>
            <person name="Leger J."/>
            <person name="Levine S."/>
            <person name="Lewis D."/>
            <person name="Lewis T."/>
            <person name="Lindblad-toh K."/>
            <person name="Liu X."/>
            <person name="Lokyitsang T."/>
            <person name="Lokyitsang Y."/>
            <person name="Lucien O."/>
            <person name="Lui A."/>
            <person name="Ma L.J."/>
            <person name="Mabbitt R."/>
            <person name="Macdonald J."/>
            <person name="Maclean C."/>
            <person name="Major J."/>
            <person name="Manning J."/>
            <person name="Marabella R."/>
            <person name="Maru K."/>
            <person name="Matthews C."/>
            <person name="Mauceli E."/>
            <person name="Mccarthy M."/>
            <person name="Mcdonough S."/>
            <person name="Mcghee T."/>
            <person name="Meldrim J."/>
            <person name="Meneus L."/>
            <person name="Mesirov J."/>
            <person name="Mihalev A."/>
            <person name="Mihova T."/>
            <person name="Mikkelsen T."/>
            <person name="Mlenga V."/>
            <person name="Moru K."/>
            <person name="Mozes J."/>
            <person name="Mulrain L."/>
            <person name="Munson G."/>
            <person name="Naylor J."/>
            <person name="Newes C."/>
            <person name="Nguyen C."/>
            <person name="Nguyen N."/>
            <person name="Nguyen T."/>
            <person name="Nicol R."/>
            <person name="Nielsen C."/>
            <person name="Nizzari M."/>
            <person name="Norbu C."/>
            <person name="Norbu N."/>
            <person name="O'donnell P."/>
            <person name="Okoawo O."/>
            <person name="O'leary S."/>
            <person name="Omotosho B."/>
            <person name="O'neill K."/>
            <person name="Osman S."/>
            <person name="Parker S."/>
            <person name="Perrin D."/>
            <person name="Phunkhang P."/>
            <person name="Piqani B."/>
            <person name="Purcell S."/>
            <person name="Rachupka T."/>
            <person name="Ramasamy U."/>
            <person name="Rameau R."/>
            <person name="Ray V."/>
            <person name="Raymond C."/>
            <person name="Retta R."/>
            <person name="Richardson S."/>
            <person name="Rise C."/>
            <person name="Rodriguez J."/>
            <person name="Rogers J."/>
            <person name="Rogov P."/>
            <person name="Rutman M."/>
            <person name="Schupbach R."/>
            <person name="Seaman C."/>
            <person name="Settipalli S."/>
            <person name="Sharpe T."/>
            <person name="Sheridan J."/>
            <person name="Sherpa N."/>
            <person name="Shi J."/>
            <person name="Smirnov S."/>
            <person name="Smith C."/>
            <person name="Sougnez C."/>
            <person name="Spencer B."/>
            <person name="Stalker J."/>
            <person name="Stange-thomann N."/>
            <person name="Stavropoulos S."/>
            <person name="Stetson K."/>
            <person name="Stone C."/>
            <person name="Stone S."/>
            <person name="Stubbs M."/>
            <person name="Talamas J."/>
            <person name="Tchuinga P."/>
            <person name="Tenzing P."/>
            <person name="Tesfaye S."/>
            <person name="Theodore J."/>
            <person name="Thoulutsang Y."/>
            <person name="Topham K."/>
            <person name="Towey S."/>
            <person name="Tsamla T."/>
            <person name="Tsomo N."/>
            <person name="Vallee D."/>
            <person name="Vassiliev H."/>
            <person name="Venkataraman V."/>
            <person name="Vinson J."/>
            <person name="Vo A."/>
            <person name="Wade C."/>
            <person name="Wang S."/>
            <person name="Wangchuk T."/>
            <person name="Wangdi T."/>
            <person name="Whittaker C."/>
            <person name="Wilkinson J."/>
            <person name="Wu Y."/>
            <person name="Wyman D."/>
            <person name="Yadav S."/>
            <person name="Yang S."/>
            <person name="Yang X."/>
            <person name="Yeager S."/>
            <person name="Yee E."/>
            <person name="Young G."/>
            <person name="Zainoun J."/>
            <person name="Zembeck L."/>
            <person name="Zimmer A."/>
            <person name="Zody M."/>
            <person name="Lander E."/>
        </authorList>
    </citation>
    <scope>NUCLEOTIDE SEQUENCE [LARGE SCALE GENOMIC DNA]</scope>
</reference>
<dbReference type="Ensembl" id="ENSCSAVT00000010350.1">
    <property type="protein sequence ID" value="ENSCSAVP00000010225.1"/>
    <property type="gene ID" value="ENSCSAVG00000006025.1"/>
</dbReference>